<evidence type="ECO:0000256" key="1">
    <source>
        <dbReference type="SAM" id="SignalP"/>
    </source>
</evidence>
<reference evidence="2 3" key="1">
    <citation type="journal article" date="2021" name="Int. J. Syst. Evol. Microbiol.">
        <title>Reticulibacter mediterranei gen. nov., sp. nov., within the new family Reticulibacteraceae fam. nov., and Ktedonospora formicarum gen. nov., sp. nov., Ktedonobacter robiniae sp. nov., Dictyobacter formicarum sp. nov. and Dictyobacter arantiisoli sp. nov., belonging to the class Ktedonobacteria.</title>
        <authorList>
            <person name="Yabe S."/>
            <person name="Zheng Y."/>
            <person name="Wang C.M."/>
            <person name="Sakai Y."/>
            <person name="Abe K."/>
            <person name="Yokota A."/>
            <person name="Donadio S."/>
            <person name="Cavaletti L."/>
            <person name="Monciardini P."/>
        </authorList>
    </citation>
    <scope>NUCLEOTIDE SEQUENCE [LARGE SCALE GENOMIC DNA]</scope>
    <source>
        <strain evidence="2 3">SOSP1-9</strain>
    </source>
</reference>
<comment type="caution">
    <text evidence="2">The sequence shown here is derived from an EMBL/GenBank/DDBJ whole genome shotgun (WGS) entry which is preliminary data.</text>
</comment>
<dbReference type="InterPro" id="IPR006059">
    <property type="entry name" value="SBP"/>
</dbReference>
<feature type="signal peptide" evidence="1">
    <location>
        <begin position="1"/>
        <end position="22"/>
    </location>
</feature>
<dbReference type="Gene3D" id="3.40.190.10">
    <property type="entry name" value="Periplasmic binding protein-like II"/>
    <property type="match status" value="2"/>
</dbReference>
<organism evidence="2 3">
    <name type="scientific">Dictyobacter formicarum</name>
    <dbReference type="NCBI Taxonomy" id="2778368"/>
    <lineage>
        <taxon>Bacteria</taxon>
        <taxon>Bacillati</taxon>
        <taxon>Chloroflexota</taxon>
        <taxon>Ktedonobacteria</taxon>
        <taxon>Ktedonobacterales</taxon>
        <taxon>Dictyobacteraceae</taxon>
        <taxon>Dictyobacter</taxon>
    </lineage>
</organism>
<dbReference type="EMBL" id="BNJJ01000003">
    <property type="protein sequence ID" value="GHO83285.1"/>
    <property type="molecule type" value="Genomic_DNA"/>
</dbReference>
<name>A0ABQ3VAV5_9CHLR</name>
<keyword evidence="3" id="KW-1185">Reference proteome</keyword>
<evidence type="ECO:0000313" key="3">
    <source>
        <dbReference type="Proteomes" id="UP000635565"/>
    </source>
</evidence>
<dbReference type="CDD" id="cd13585">
    <property type="entry name" value="PBP2_TMBP_like"/>
    <property type="match status" value="1"/>
</dbReference>
<feature type="chain" id="PRO_5047125987" evidence="1">
    <location>
        <begin position="23"/>
        <end position="457"/>
    </location>
</feature>
<dbReference type="PANTHER" id="PTHR43649:SF12">
    <property type="entry name" value="DIACETYLCHITOBIOSE BINDING PROTEIN DASA"/>
    <property type="match status" value="1"/>
</dbReference>
<dbReference type="Proteomes" id="UP000635565">
    <property type="component" value="Unassembled WGS sequence"/>
</dbReference>
<evidence type="ECO:0000313" key="2">
    <source>
        <dbReference type="EMBL" id="GHO83285.1"/>
    </source>
</evidence>
<gene>
    <name evidence="2" type="ORF">KSZ_12910</name>
</gene>
<dbReference type="InterPro" id="IPR050490">
    <property type="entry name" value="Bact_solute-bd_prot1"/>
</dbReference>
<dbReference type="PANTHER" id="PTHR43649">
    <property type="entry name" value="ARABINOSE-BINDING PROTEIN-RELATED"/>
    <property type="match status" value="1"/>
</dbReference>
<dbReference type="RefSeq" id="WP_201360962.1">
    <property type="nucleotide sequence ID" value="NZ_BNJJ01000003.1"/>
</dbReference>
<accession>A0ABQ3VAV5</accession>
<keyword evidence="1" id="KW-0732">Signal</keyword>
<dbReference type="SUPFAM" id="SSF53850">
    <property type="entry name" value="Periplasmic binding protein-like II"/>
    <property type="match status" value="1"/>
</dbReference>
<dbReference type="Pfam" id="PF01547">
    <property type="entry name" value="SBP_bac_1"/>
    <property type="match status" value="1"/>
</dbReference>
<dbReference type="PROSITE" id="PS51257">
    <property type="entry name" value="PROKAR_LIPOPROTEIN"/>
    <property type="match status" value="1"/>
</dbReference>
<protein>
    <submittedName>
        <fullName evidence="2">Sugar ABC transporter substrate-binding protein</fullName>
    </submittedName>
</protein>
<proteinExistence type="predicted"/>
<sequence>MKCIARIVTFIAGIALLLSMLAACSPSQSSSSTTTLTVATVNNSQMVQMEQLTKQVFEKDHPNIKINFVTLPENDLRSKVTQDVASNAGKFDIATIGNYETPIWAHNGWLQDLTPYFDKMSASDKQDYNYNDLLKPIMSTLSYQGHPYAVPFYGESSMIMYNKDIFAQHHLTMPLHPTWNQIAQFAQQLNDPSHNVAGILLRGQSGWGMNLAPLNTVINTYGGSWFNNNWQPQLSTPPVQQAVTMYANLLQKYGEPGASTSGWQECVNLMTQGKGAMFYDATSFGGVLETPSQSTVAGHIGYAYAPTATTVNGSHWLWAWSLGLVNSSRNKDAAFQFITWATSYKYLTLAGKTFGWANVPPGTRTSIYKNPDYQKAAPFSQITLDSINTATPDHPTLNPVPYHGVQYVGIPQFESAGQQVSELMSAVIAGKMPVSQALQQSDQILSSQVNKSNASGY</sequence>